<dbReference type="SUPFAM" id="SSF53271">
    <property type="entry name" value="PRTase-like"/>
    <property type="match status" value="1"/>
</dbReference>
<dbReference type="Gene3D" id="3.40.50.2020">
    <property type="match status" value="1"/>
</dbReference>
<dbReference type="UniPathway" id="UPA00074">
    <property type="reaction ID" value="UER00124"/>
</dbReference>
<dbReference type="NCBIfam" id="TIGR01134">
    <property type="entry name" value="purF"/>
    <property type="match status" value="1"/>
</dbReference>
<evidence type="ECO:0000256" key="5">
    <source>
        <dbReference type="ARBA" id="ARBA00022755"/>
    </source>
</evidence>
<dbReference type="GO" id="GO:0000287">
    <property type="term" value="F:magnesium ion binding"/>
    <property type="evidence" value="ECO:0007669"/>
    <property type="project" value="UniProtKB-UniRule"/>
</dbReference>
<dbReference type="InterPro" id="IPR000836">
    <property type="entry name" value="PRTase_dom"/>
</dbReference>
<protein>
    <recommendedName>
        <fullName evidence="7">Amidophosphoribosyltransferase</fullName>
        <shortName evidence="7">ATase</shortName>
        <ecNumber evidence="7">2.4.2.14</ecNumber>
    </recommendedName>
    <alternativeName>
        <fullName evidence="7">Glutamine phosphoribosylpyrophosphate amidotransferase</fullName>
        <shortName evidence="7">GPATase</shortName>
    </alternativeName>
</protein>
<sequence>MCGIVGVFNHPQASVLTYYALHALQHRGQEASGIVTLYFDEAKRKHRFGVHKGEGLVLDVFSDHHLFKETLPGRSAIGHNRYSTTGSNSLANIQPFHFNYTKGNFALAHNGNLTNTRELRTSLKNEGAIFQTTTDSELFLHLIARSRQQTQIEQIREAVRTAKGAYSLVMLSENALYASRDPHGFRPLCIGRIKHDEGYAYVVASESCALDILSAEYIRDVEHNEILQLDQRTIETGEFTSHYIEESMERSHHCIFEYVYFSRPDSKIFGENVDKVRRKMGKILATESPVEGTKEDKVVIIAVPDSGNTATLGYARVNDKTYPSRYEIGLIRSHYVGRTFIAPGQDKREFKVKTKFNVVRGVLEGRKVVVVDDSIVRGTTSRSLVNLIREAGPREVHLRITSPPVKYPCVYGMDFPSRSELIANNYGTTDEIGAALGVDTLRYLSVQGLMDAVPHTPGCGYCTACFTGDYPVPVDPAAAKLVMED</sequence>
<dbReference type="GO" id="GO:0006189">
    <property type="term" value="P:'de novo' IMP biosynthetic process"/>
    <property type="evidence" value="ECO:0007669"/>
    <property type="project" value="UniProtKB-UniRule"/>
</dbReference>
<evidence type="ECO:0000256" key="3">
    <source>
        <dbReference type="ARBA" id="ARBA00022676"/>
    </source>
</evidence>
<evidence type="ECO:0000256" key="6">
    <source>
        <dbReference type="ARBA" id="ARBA00022962"/>
    </source>
</evidence>
<dbReference type="InterPro" id="IPR035584">
    <property type="entry name" value="PurF_N"/>
</dbReference>
<keyword evidence="7 11" id="KW-0411">Iron-sulfur</keyword>
<dbReference type="GO" id="GO:0051539">
    <property type="term" value="F:4 iron, 4 sulfur cluster binding"/>
    <property type="evidence" value="ECO:0007669"/>
    <property type="project" value="UniProtKB-KW"/>
</dbReference>
<dbReference type="HAMAP" id="MF_01931">
    <property type="entry name" value="PurF"/>
    <property type="match status" value="1"/>
</dbReference>
<evidence type="ECO:0000256" key="11">
    <source>
        <dbReference type="PIRSR" id="PIRSR000485-3"/>
    </source>
</evidence>
<dbReference type="AlphaFoldDB" id="A0A1M3L5K5"/>
<proteinExistence type="inferred from homology"/>
<gene>
    <name evidence="7" type="primary">purF</name>
    <name evidence="13" type="ORF">BGO89_04565</name>
</gene>
<dbReference type="InterPro" id="IPR005854">
    <property type="entry name" value="PurF"/>
</dbReference>
<comment type="similarity">
    <text evidence="2 7 8">In the C-terminal section; belongs to the purine/pyrimidine phosphoribosyltransferase family.</text>
</comment>
<feature type="binding site" evidence="7 11">
    <location>
        <position position="462"/>
    </location>
    <ligand>
        <name>[4Fe-4S] cluster</name>
        <dbReference type="ChEBI" id="CHEBI:49883"/>
    </ligand>
</feature>
<evidence type="ECO:0000256" key="4">
    <source>
        <dbReference type="ARBA" id="ARBA00022679"/>
    </source>
</evidence>
<evidence type="ECO:0000313" key="14">
    <source>
        <dbReference type="Proteomes" id="UP000184233"/>
    </source>
</evidence>
<feature type="domain" description="Glutamine amidotransferase type-2" evidence="12">
    <location>
        <begin position="2"/>
        <end position="232"/>
    </location>
</feature>
<dbReference type="PROSITE" id="PS51278">
    <property type="entry name" value="GATASE_TYPE_2"/>
    <property type="match status" value="1"/>
</dbReference>
<feature type="binding site" evidence="7 10">
    <location>
        <position position="372"/>
    </location>
    <ligand>
        <name>Mg(2+)</name>
        <dbReference type="ChEBI" id="CHEBI:18420"/>
    </ligand>
</feature>
<dbReference type="EC" id="2.4.2.14" evidence="7"/>
<dbReference type="CDD" id="cd06223">
    <property type="entry name" value="PRTases_typeI"/>
    <property type="match status" value="1"/>
</dbReference>
<dbReference type="InterPro" id="IPR029057">
    <property type="entry name" value="PRTase-like"/>
</dbReference>
<evidence type="ECO:0000256" key="9">
    <source>
        <dbReference type="PIRSR" id="PIRSR000485-1"/>
    </source>
</evidence>
<keyword evidence="3 7" id="KW-0328">Glycosyltransferase</keyword>
<evidence type="ECO:0000256" key="10">
    <source>
        <dbReference type="PIRSR" id="PIRSR000485-2"/>
    </source>
</evidence>
<accession>A0A1M3L5K5</accession>
<dbReference type="CDD" id="cd00715">
    <property type="entry name" value="GPATase_N"/>
    <property type="match status" value="1"/>
</dbReference>
<dbReference type="GO" id="GO:0004044">
    <property type="term" value="F:amidophosphoribosyltransferase activity"/>
    <property type="evidence" value="ECO:0007669"/>
    <property type="project" value="UniProtKB-UniRule"/>
</dbReference>
<evidence type="ECO:0000256" key="8">
    <source>
        <dbReference type="PIRNR" id="PIRNR000485"/>
    </source>
</evidence>
<evidence type="ECO:0000256" key="2">
    <source>
        <dbReference type="ARBA" id="ARBA00010138"/>
    </source>
</evidence>
<dbReference type="EMBL" id="MKVH01000003">
    <property type="protein sequence ID" value="OJX60842.1"/>
    <property type="molecule type" value="Genomic_DNA"/>
</dbReference>
<comment type="cofactor">
    <cofactor evidence="7 11">
        <name>[4Fe-4S] cluster</name>
        <dbReference type="ChEBI" id="CHEBI:49883"/>
    </cofactor>
    <text evidence="7 11">Binds 1 [4Fe-4S] cluster per subunit.</text>
</comment>
<keyword evidence="6 7" id="KW-0315">Glutamine amidotransferase</keyword>
<keyword evidence="7 11" id="KW-0408">Iron</keyword>
<dbReference type="STRING" id="1895771.BGO89_04565"/>
<comment type="pathway">
    <text evidence="1 7 8">Purine metabolism; IMP biosynthesis via de novo pathway; N(1)-(5-phospho-D-ribosyl)glycinamide from 5-phospho-alpha-D-ribose 1-diphosphate: step 1/2.</text>
</comment>
<dbReference type="Gene3D" id="3.60.20.10">
    <property type="entry name" value="Glutamine Phosphoribosylpyrophosphate, subunit 1, domain 1"/>
    <property type="match status" value="1"/>
</dbReference>
<comment type="caution">
    <text evidence="13">The sequence shown here is derived from an EMBL/GenBank/DDBJ whole genome shotgun (WGS) entry which is preliminary data.</text>
</comment>
<comment type="function">
    <text evidence="7">Catalyzes the formation of phosphoribosylamine from phosphoribosylpyrophosphate (PRPP) and glutamine.</text>
</comment>
<evidence type="ECO:0000259" key="12">
    <source>
        <dbReference type="PROSITE" id="PS51278"/>
    </source>
</evidence>
<dbReference type="SUPFAM" id="SSF56235">
    <property type="entry name" value="N-terminal nucleophile aminohydrolases (Ntn hydrolases)"/>
    <property type="match status" value="1"/>
</dbReference>
<feature type="binding site" evidence="7 10">
    <location>
        <position position="306"/>
    </location>
    <ligand>
        <name>Mg(2+)</name>
        <dbReference type="ChEBI" id="CHEBI:18420"/>
    </ligand>
</feature>
<feature type="binding site" evidence="7 10">
    <location>
        <position position="373"/>
    </location>
    <ligand>
        <name>Mg(2+)</name>
        <dbReference type="ChEBI" id="CHEBI:18420"/>
    </ligand>
</feature>
<evidence type="ECO:0000313" key="13">
    <source>
        <dbReference type="EMBL" id="OJX60842.1"/>
    </source>
</evidence>
<dbReference type="Proteomes" id="UP000184233">
    <property type="component" value="Unassembled WGS sequence"/>
</dbReference>
<feature type="active site" description="Nucleophile" evidence="7 9">
    <location>
        <position position="2"/>
    </location>
</feature>
<dbReference type="InterPro" id="IPR029055">
    <property type="entry name" value="Ntn_hydrolases_N"/>
</dbReference>
<organism evidence="13 14">
    <name type="scientific">Candidatus Kapaibacterium thiocyanatum</name>
    <dbReference type="NCBI Taxonomy" id="1895771"/>
    <lineage>
        <taxon>Bacteria</taxon>
        <taxon>Pseudomonadati</taxon>
        <taxon>Candidatus Kapaibacteriota</taxon>
        <taxon>Candidatus Kapaibacteriia</taxon>
        <taxon>Candidatus Kapaibacteriales</taxon>
        <taxon>Candidatus Kapaibacteriaceae</taxon>
        <taxon>Candidatus Kapaibacterium</taxon>
    </lineage>
</organism>
<keyword evidence="5 7" id="KW-0658">Purine biosynthesis</keyword>
<keyword evidence="7 10" id="KW-0479">Metal-binding</keyword>
<keyword evidence="4 7" id="KW-0808">Transferase</keyword>
<name>A0A1M3L5K5_9BACT</name>
<feature type="binding site" evidence="7 11">
    <location>
        <position position="465"/>
    </location>
    <ligand>
        <name>[4Fe-4S] cluster</name>
        <dbReference type="ChEBI" id="CHEBI:49883"/>
    </ligand>
</feature>
<feature type="binding site" evidence="7 11">
    <location>
        <position position="254"/>
    </location>
    <ligand>
        <name>[4Fe-4S] cluster</name>
        <dbReference type="ChEBI" id="CHEBI:49883"/>
    </ligand>
</feature>
<reference evidence="13 14" key="1">
    <citation type="submission" date="2016-09" db="EMBL/GenBank/DDBJ databases">
        <title>Genome-resolved meta-omics ties microbial dynamics to process performance in biotechnology for thiocyanate degradation.</title>
        <authorList>
            <person name="Kantor R.S."/>
            <person name="Huddy R.J."/>
            <person name="Iyer R."/>
            <person name="Thomas B.C."/>
            <person name="Brown C.T."/>
            <person name="Anantharaman K."/>
            <person name="Tringe S."/>
            <person name="Hettich R.L."/>
            <person name="Harrison S.T."/>
            <person name="Banfield J.F."/>
        </authorList>
    </citation>
    <scope>NUCLEOTIDE SEQUENCE [LARGE SCALE GENOMIC DNA]</scope>
    <source>
        <strain evidence="13">59-99</strain>
    </source>
</reference>
<comment type="catalytic activity">
    <reaction evidence="7 8">
        <text>5-phospho-beta-D-ribosylamine + L-glutamate + diphosphate = 5-phospho-alpha-D-ribose 1-diphosphate + L-glutamine + H2O</text>
        <dbReference type="Rhea" id="RHEA:14905"/>
        <dbReference type="ChEBI" id="CHEBI:15377"/>
        <dbReference type="ChEBI" id="CHEBI:29985"/>
        <dbReference type="ChEBI" id="CHEBI:33019"/>
        <dbReference type="ChEBI" id="CHEBI:58017"/>
        <dbReference type="ChEBI" id="CHEBI:58359"/>
        <dbReference type="ChEBI" id="CHEBI:58681"/>
        <dbReference type="EC" id="2.4.2.14"/>
    </reaction>
</comment>
<dbReference type="InterPro" id="IPR017932">
    <property type="entry name" value="GATase_2_dom"/>
</dbReference>
<dbReference type="GO" id="GO:0009113">
    <property type="term" value="P:purine nucleobase biosynthetic process"/>
    <property type="evidence" value="ECO:0007669"/>
    <property type="project" value="UniProtKB-UniRule"/>
</dbReference>
<dbReference type="PIRSF" id="PIRSF000485">
    <property type="entry name" value="Amd_phspho_trans"/>
    <property type="match status" value="1"/>
</dbReference>
<comment type="cofactor">
    <cofactor evidence="7 10">
        <name>Mg(2+)</name>
        <dbReference type="ChEBI" id="CHEBI:18420"/>
    </cofactor>
    <text evidence="7 10">Binds 1 Mg(2+) ion per subunit.</text>
</comment>
<feature type="binding site" evidence="7 11">
    <location>
        <position position="409"/>
    </location>
    <ligand>
        <name>[4Fe-4S] cluster</name>
        <dbReference type="ChEBI" id="CHEBI:49883"/>
    </ligand>
</feature>
<evidence type="ECO:0000256" key="7">
    <source>
        <dbReference type="HAMAP-Rule" id="MF_01931"/>
    </source>
</evidence>
<dbReference type="Pfam" id="PF13537">
    <property type="entry name" value="GATase_7"/>
    <property type="match status" value="1"/>
</dbReference>
<dbReference type="PANTHER" id="PTHR11907">
    <property type="entry name" value="AMIDOPHOSPHORIBOSYLTRANSFERASE"/>
    <property type="match status" value="1"/>
</dbReference>
<evidence type="ECO:0000256" key="1">
    <source>
        <dbReference type="ARBA" id="ARBA00005209"/>
    </source>
</evidence>
<keyword evidence="7" id="KW-0004">4Fe-4S</keyword>
<keyword evidence="7 10" id="KW-0460">Magnesium</keyword>